<comment type="similarity">
    <text evidence="1 5">Belongs to the glutathione peroxidase family.</text>
</comment>
<evidence type="ECO:0000256" key="1">
    <source>
        <dbReference type="ARBA" id="ARBA00006926"/>
    </source>
</evidence>
<dbReference type="STRING" id="578942.SAMN05216289_105162"/>
<evidence type="ECO:0000256" key="4">
    <source>
        <dbReference type="PIRSR" id="PIRSR000303-1"/>
    </source>
</evidence>
<accession>A0A1I4WNI1</accession>
<dbReference type="PROSITE" id="PS00460">
    <property type="entry name" value="GLUTATHIONE_PEROXID_1"/>
    <property type="match status" value="1"/>
</dbReference>
<proteinExistence type="inferred from homology"/>
<feature type="chain" id="PRO_5011750907" description="Glutathione peroxidase" evidence="6">
    <location>
        <begin position="20"/>
        <end position="190"/>
    </location>
</feature>
<dbReference type="InterPro" id="IPR029759">
    <property type="entry name" value="GPX_AS"/>
</dbReference>
<dbReference type="Pfam" id="PF00255">
    <property type="entry name" value="GSHPx"/>
    <property type="match status" value="1"/>
</dbReference>
<feature type="signal peptide" evidence="6">
    <location>
        <begin position="1"/>
        <end position="19"/>
    </location>
</feature>
<evidence type="ECO:0000313" key="7">
    <source>
        <dbReference type="EMBL" id="SFN14753.1"/>
    </source>
</evidence>
<evidence type="ECO:0000256" key="6">
    <source>
        <dbReference type="SAM" id="SignalP"/>
    </source>
</evidence>
<keyword evidence="2 5" id="KW-0575">Peroxidase</keyword>
<evidence type="ECO:0000256" key="5">
    <source>
        <dbReference type="RuleBase" id="RU000499"/>
    </source>
</evidence>
<dbReference type="RefSeq" id="WP_092405908.1">
    <property type="nucleotide sequence ID" value="NZ_FOVF01000005.1"/>
</dbReference>
<dbReference type="GO" id="GO:0034599">
    <property type="term" value="P:cellular response to oxidative stress"/>
    <property type="evidence" value="ECO:0007669"/>
    <property type="project" value="TreeGrafter"/>
</dbReference>
<protein>
    <recommendedName>
        <fullName evidence="5">Glutathione peroxidase</fullName>
    </recommendedName>
</protein>
<keyword evidence="8" id="KW-1185">Reference proteome</keyword>
<dbReference type="PANTHER" id="PTHR11592">
    <property type="entry name" value="GLUTATHIONE PEROXIDASE"/>
    <property type="match status" value="1"/>
</dbReference>
<sequence>MPRILFALCLLAASAASHACSDLLSAEFRPLAGKEKVDLCKTYAGKVLLVVNTASKCGFTPQYDALEKLHATYADRGFAVLGFPSNDFAGQEPGTEAEIREFCTLTYGVKFPMFEKVHVKGEDADPFYQKLAAASEGRAPTWNFYKYLIDRNGNVVADFASKVKPDDKALVAKIEALIDASEEGSGSVKH</sequence>
<dbReference type="Proteomes" id="UP000198575">
    <property type="component" value="Unassembled WGS sequence"/>
</dbReference>
<dbReference type="AlphaFoldDB" id="A0A1I4WNI1"/>
<dbReference type="PRINTS" id="PR01011">
    <property type="entry name" value="GLUTPROXDASE"/>
</dbReference>
<feature type="active site" evidence="4">
    <location>
        <position position="57"/>
    </location>
</feature>
<keyword evidence="6" id="KW-0732">Signal</keyword>
<dbReference type="Gene3D" id="3.40.30.10">
    <property type="entry name" value="Glutaredoxin"/>
    <property type="match status" value="1"/>
</dbReference>
<reference evidence="7 8" key="1">
    <citation type="submission" date="2016-10" db="EMBL/GenBank/DDBJ databases">
        <authorList>
            <person name="de Groot N.N."/>
        </authorList>
    </citation>
    <scope>NUCLEOTIDE SEQUENCE [LARGE SCALE GENOMIC DNA]</scope>
    <source>
        <strain evidence="7 8">CGMCC 1.7659</strain>
    </source>
</reference>
<keyword evidence="3 5" id="KW-0560">Oxidoreductase</keyword>
<gene>
    <name evidence="7" type="ORF">SAMN05216289_105162</name>
</gene>
<dbReference type="InterPro" id="IPR036249">
    <property type="entry name" value="Thioredoxin-like_sf"/>
</dbReference>
<evidence type="ECO:0000256" key="2">
    <source>
        <dbReference type="ARBA" id="ARBA00022559"/>
    </source>
</evidence>
<dbReference type="OrthoDB" id="9785502at2"/>
<name>A0A1I4WNI1_9GAMM</name>
<evidence type="ECO:0000313" key="8">
    <source>
        <dbReference type="Proteomes" id="UP000198575"/>
    </source>
</evidence>
<dbReference type="EMBL" id="FOVF01000005">
    <property type="protein sequence ID" value="SFN14753.1"/>
    <property type="molecule type" value="Genomic_DNA"/>
</dbReference>
<dbReference type="SUPFAM" id="SSF52833">
    <property type="entry name" value="Thioredoxin-like"/>
    <property type="match status" value="1"/>
</dbReference>
<dbReference type="PROSITE" id="PS51355">
    <property type="entry name" value="GLUTATHIONE_PEROXID_3"/>
    <property type="match status" value="1"/>
</dbReference>
<dbReference type="CDD" id="cd00340">
    <property type="entry name" value="GSH_Peroxidase"/>
    <property type="match status" value="1"/>
</dbReference>
<dbReference type="PANTHER" id="PTHR11592:SF40">
    <property type="entry name" value="THIOREDOXIN_GLUTATHIONE PEROXIDASE BTUE"/>
    <property type="match status" value="1"/>
</dbReference>
<dbReference type="InterPro" id="IPR000889">
    <property type="entry name" value="Glutathione_peroxidase"/>
</dbReference>
<organism evidence="7 8">
    <name type="scientific">Dokdonella immobilis</name>
    <dbReference type="NCBI Taxonomy" id="578942"/>
    <lineage>
        <taxon>Bacteria</taxon>
        <taxon>Pseudomonadati</taxon>
        <taxon>Pseudomonadota</taxon>
        <taxon>Gammaproteobacteria</taxon>
        <taxon>Lysobacterales</taxon>
        <taxon>Rhodanobacteraceae</taxon>
        <taxon>Dokdonella</taxon>
    </lineage>
</organism>
<dbReference type="GO" id="GO:0004601">
    <property type="term" value="F:peroxidase activity"/>
    <property type="evidence" value="ECO:0007669"/>
    <property type="project" value="UniProtKB-KW"/>
</dbReference>
<evidence type="ECO:0000256" key="3">
    <source>
        <dbReference type="ARBA" id="ARBA00023002"/>
    </source>
</evidence>
<dbReference type="PIRSF" id="PIRSF000303">
    <property type="entry name" value="Glutathion_perox"/>
    <property type="match status" value="1"/>
</dbReference>